<keyword evidence="3" id="KW-1185">Reference proteome</keyword>
<name>A0ABD2PSS4_9PLAT</name>
<proteinExistence type="predicted"/>
<dbReference type="AlphaFoldDB" id="A0ABD2PSS4"/>
<reference evidence="2 3" key="1">
    <citation type="submission" date="2024-11" db="EMBL/GenBank/DDBJ databases">
        <title>Adaptive evolution of stress response genes in parasites aligns with host niche diversity.</title>
        <authorList>
            <person name="Hahn C."/>
            <person name="Resl P."/>
        </authorList>
    </citation>
    <scope>NUCLEOTIDE SEQUENCE [LARGE SCALE GENOMIC DNA]</scope>
    <source>
        <strain evidence="2">EGGRZ-B1_66</strain>
        <tissue evidence="2">Body</tissue>
    </source>
</reference>
<comment type="caution">
    <text evidence="2">The sequence shown here is derived from an EMBL/GenBank/DDBJ whole genome shotgun (WGS) entry which is preliminary data.</text>
</comment>
<feature type="region of interest" description="Disordered" evidence="1">
    <location>
        <begin position="238"/>
        <end position="265"/>
    </location>
</feature>
<feature type="compositionally biased region" description="Polar residues" evidence="1">
    <location>
        <begin position="18"/>
        <end position="37"/>
    </location>
</feature>
<feature type="region of interest" description="Disordered" evidence="1">
    <location>
        <begin position="159"/>
        <end position="205"/>
    </location>
</feature>
<feature type="compositionally biased region" description="Polar residues" evidence="1">
    <location>
        <begin position="252"/>
        <end position="265"/>
    </location>
</feature>
<feature type="region of interest" description="Disordered" evidence="1">
    <location>
        <begin position="1"/>
        <end position="60"/>
    </location>
</feature>
<protein>
    <submittedName>
        <fullName evidence="2">Uncharacterized protein</fullName>
    </submittedName>
</protein>
<accession>A0ABD2PSS4</accession>
<feature type="compositionally biased region" description="Acidic residues" evidence="1">
    <location>
        <begin position="184"/>
        <end position="198"/>
    </location>
</feature>
<evidence type="ECO:0000313" key="2">
    <source>
        <dbReference type="EMBL" id="KAL3310529.1"/>
    </source>
</evidence>
<evidence type="ECO:0000313" key="3">
    <source>
        <dbReference type="Proteomes" id="UP001626550"/>
    </source>
</evidence>
<sequence>MWIPPQHRPPHQMRPYETPSQQMMTHSQHQPPATMLSQPMAGPQSAYRPPVPMASQPWAASQQLMAPRILRPHGTASQPITASQPEQRPPVTMASQLLRANKQAPVTMAASPPMRSEMTERQPMRPEVLAMAEESFHPSAAAASTPVRNAPMITISDSSEDEADLVQDSGSGVVQESGSGVVQESEEVVDDSVDEDLREMDVTRDLSDSELSKMDELMHQSVDRLVRKSLALHLIPNTALDEEPEEDDGVVANSQLAMSYQESDQ</sequence>
<organism evidence="2 3">
    <name type="scientific">Cichlidogyrus casuarinus</name>
    <dbReference type="NCBI Taxonomy" id="1844966"/>
    <lineage>
        <taxon>Eukaryota</taxon>
        <taxon>Metazoa</taxon>
        <taxon>Spiralia</taxon>
        <taxon>Lophotrochozoa</taxon>
        <taxon>Platyhelminthes</taxon>
        <taxon>Monogenea</taxon>
        <taxon>Monopisthocotylea</taxon>
        <taxon>Dactylogyridea</taxon>
        <taxon>Ancyrocephalidae</taxon>
        <taxon>Cichlidogyrus</taxon>
    </lineage>
</organism>
<feature type="compositionally biased region" description="Acidic residues" evidence="1">
    <location>
        <begin position="240"/>
        <end position="249"/>
    </location>
</feature>
<dbReference type="Proteomes" id="UP001626550">
    <property type="component" value="Unassembled WGS sequence"/>
</dbReference>
<dbReference type="EMBL" id="JBJKFK010002870">
    <property type="protein sequence ID" value="KAL3310529.1"/>
    <property type="molecule type" value="Genomic_DNA"/>
</dbReference>
<gene>
    <name evidence="2" type="ORF">Ciccas_010906</name>
</gene>
<feature type="compositionally biased region" description="Low complexity" evidence="1">
    <location>
        <begin position="166"/>
        <end position="183"/>
    </location>
</feature>
<evidence type="ECO:0000256" key="1">
    <source>
        <dbReference type="SAM" id="MobiDB-lite"/>
    </source>
</evidence>